<dbReference type="AlphaFoldDB" id="A0A8J5L5E1"/>
<feature type="transmembrane region" description="Helical" evidence="2">
    <location>
        <begin position="61"/>
        <end position="79"/>
    </location>
</feature>
<keyword evidence="2" id="KW-0812">Transmembrane</keyword>
<feature type="transmembrane region" description="Helical" evidence="2">
    <location>
        <begin position="39"/>
        <end position="55"/>
    </location>
</feature>
<accession>A0A8J5L5E1</accession>
<name>A0A8J5L5E1_ZINOF</name>
<proteinExistence type="predicted"/>
<evidence type="ECO:0000256" key="2">
    <source>
        <dbReference type="SAM" id="Phobius"/>
    </source>
</evidence>
<evidence type="ECO:0000256" key="1">
    <source>
        <dbReference type="SAM" id="MobiDB-lite"/>
    </source>
</evidence>
<evidence type="ECO:0000313" key="3">
    <source>
        <dbReference type="EMBL" id="KAG6501641.1"/>
    </source>
</evidence>
<dbReference type="EMBL" id="JACMSC010000011">
    <property type="protein sequence ID" value="KAG6501641.1"/>
    <property type="molecule type" value="Genomic_DNA"/>
</dbReference>
<dbReference type="Proteomes" id="UP000734854">
    <property type="component" value="Unassembled WGS sequence"/>
</dbReference>
<protein>
    <submittedName>
        <fullName evidence="3">Uncharacterized protein</fullName>
    </submittedName>
</protein>
<comment type="caution">
    <text evidence="3">The sequence shown here is derived from an EMBL/GenBank/DDBJ whole genome shotgun (WGS) entry which is preliminary data.</text>
</comment>
<feature type="region of interest" description="Disordered" evidence="1">
    <location>
        <begin position="133"/>
        <end position="169"/>
    </location>
</feature>
<keyword evidence="2" id="KW-0472">Membrane</keyword>
<gene>
    <name evidence="3" type="ORF">ZIOFF_041524</name>
</gene>
<reference evidence="3 4" key="1">
    <citation type="submission" date="2020-08" db="EMBL/GenBank/DDBJ databases">
        <title>Plant Genome Project.</title>
        <authorList>
            <person name="Zhang R.-G."/>
        </authorList>
    </citation>
    <scope>NUCLEOTIDE SEQUENCE [LARGE SCALE GENOMIC DNA]</scope>
    <source>
        <tissue evidence="3">Rhizome</tissue>
    </source>
</reference>
<organism evidence="3 4">
    <name type="scientific">Zingiber officinale</name>
    <name type="common">Ginger</name>
    <name type="synonym">Amomum zingiber</name>
    <dbReference type="NCBI Taxonomy" id="94328"/>
    <lineage>
        <taxon>Eukaryota</taxon>
        <taxon>Viridiplantae</taxon>
        <taxon>Streptophyta</taxon>
        <taxon>Embryophyta</taxon>
        <taxon>Tracheophyta</taxon>
        <taxon>Spermatophyta</taxon>
        <taxon>Magnoliopsida</taxon>
        <taxon>Liliopsida</taxon>
        <taxon>Zingiberales</taxon>
        <taxon>Zingiberaceae</taxon>
        <taxon>Zingiber</taxon>
    </lineage>
</organism>
<evidence type="ECO:0000313" key="4">
    <source>
        <dbReference type="Proteomes" id="UP000734854"/>
    </source>
</evidence>
<sequence length="169" mass="18351">MWRIDWPIIMISNETDILELAYKVKQIDGFISIFDHHQIKSFFFLIVIFVDSFLVSNSGAFIFPFCMLLCLLYALLFLCGRNRRRGEAAEDDDVCRDDGNKESVAGAGHACAVCLGPVAEGRFRGSCLSAGARATPSASISGCGRTPSARSSGGRQAAVTPADRRHGIS</sequence>
<keyword evidence="4" id="KW-1185">Reference proteome</keyword>
<keyword evidence="2" id="KW-1133">Transmembrane helix</keyword>